<accession>A0A3A9YU82</accession>
<evidence type="ECO:0000259" key="1">
    <source>
        <dbReference type="Pfam" id="PF21806"/>
    </source>
</evidence>
<keyword evidence="3" id="KW-1185">Reference proteome</keyword>
<dbReference type="AlphaFoldDB" id="A0A3A9YU82"/>
<dbReference type="Proteomes" id="UP000272474">
    <property type="component" value="Unassembled WGS sequence"/>
</dbReference>
<evidence type="ECO:0000313" key="2">
    <source>
        <dbReference type="EMBL" id="RKN39500.1"/>
    </source>
</evidence>
<dbReference type="InterPro" id="IPR049244">
    <property type="entry name" value="DUF6879"/>
</dbReference>
<name>A0A3A9YU82_9ACTN</name>
<evidence type="ECO:0000313" key="3">
    <source>
        <dbReference type="Proteomes" id="UP000272474"/>
    </source>
</evidence>
<dbReference type="EMBL" id="RBAL01000013">
    <property type="protein sequence ID" value="RKN39500.1"/>
    <property type="molecule type" value="Genomic_DNA"/>
</dbReference>
<gene>
    <name evidence="2" type="ORF">D7294_21135</name>
</gene>
<dbReference type="OrthoDB" id="3436275at2"/>
<comment type="caution">
    <text evidence="2">The sequence shown here is derived from an EMBL/GenBank/DDBJ whole genome shotgun (WGS) entry which is preliminary data.</text>
</comment>
<reference evidence="2 3" key="1">
    <citation type="journal article" date="2014" name="Int. J. Syst. Evol. Microbiol.">
        <title>Streptomyces hoynatensis sp. nov., isolated from deep marine sediment.</title>
        <authorList>
            <person name="Veyisoglu A."/>
            <person name="Sahin N."/>
        </authorList>
    </citation>
    <scope>NUCLEOTIDE SEQUENCE [LARGE SCALE GENOMIC DNA]</scope>
    <source>
        <strain evidence="2 3">KCTC 29097</strain>
    </source>
</reference>
<proteinExistence type="predicted"/>
<dbReference type="RefSeq" id="WP_120682144.1">
    <property type="nucleotide sequence ID" value="NZ_RBAL01000013.1"/>
</dbReference>
<protein>
    <recommendedName>
        <fullName evidence="1">DUF6879 domain-containing protein</fullName>
    </recommendedName>
</protein>
<dbReference type="Pfam" id="PF21806">
    <property type="entry name" value="DUF6879"/>
    <property type="match status" value="1"/>
</dbReference>
<feature type="domain" description="DUF6879" evidence="1">
    <location>
        <begin position="36"/>
        <end position="193"/>
    </location>
</feature>
<organism evidence="2 3">
    <name type="scientific">Streptomyces hoynatensis</name>
    <dbReference type="NCBI Taxonomy" id="1141874"/>
    <lineage>
        <taxon>Bacteria</taxon>
        <taxon>Bacillati</taxon>
        <taxon>Actinomycetota</taxon>
        <taxon>Actinomycetes</taxon>
        <taxon>Kitasatosporales</taxon>
        <taxon>Streptomycetaceae</taxon>
        <taxon>Streptomyces</taxon>
    </lineage>
</organism>
<sequence length="209" mass="24065">MREVTPPSLAAARGERLELAEYRADFRRHRGELRGQDSWKLERRQHFVEQSDSWRAFRRGHWQEALARLDEDRPALLAATRRDRERNTAFHRVRVVEQPLTPYLQWELHALRVQAECGKPIRVVGPAEAAPLEAARPLPELAVLGDRVLYEIVYTPEGALDGGVRFTDPELIEDWRALIQRLYAAGEDLLPFFARDVAHLPPPHTETGD</sequence>